<dbReference type="Proteomes" id="UP000060699">
    <property type="component" value="Chromosome"/>
</dbReference>
<name>A0A0U3LB90_9BURK</name>
<organism evidence="3 4">
    <name type="scientific">Roseateles depolymerans</name>
    <dbReference type="NCBI Taxonomy" id="76731"/>
    <lineage>
        <taxon>Bacteria</taxon>
        <taxon>Pseudomonadati</taxon>
        <taxon>Pseudomonadota</taxon>
        <taxon>Betaproteobacteria</taxon>
        <taxon>Burkholderiales</taxon>
        <taxon>Sphaerotilaceae</taxon>
        <taxon>Roseateles</taxon>
    </lineage>
</organism>
<dbReference type="PANTHER" id="PTHR34580">
    <property type="match status" value="1"/>
</dbReference>
<dbReference type="OrthoDB" id="9807255at2"/>
<dbReference type="InterPro" id="IPR051534">
    <property type="entry name" value="CBASS_pafABC_assoc_protein"/>
</dbReference>
<dbReference type="InterPro" id="IPR013196">
    <property type="entry name" value="HTH_11"/>
</dbReference>
<dbReference type="KEGG" id="rdp:RD2015_4173"/>
<dbReference type="InterPro" id="IPR036390">
    <property type="entry name" value="WH_DNA-bd_sf"/>
</dbReference>
<feature type="domain" description="WYL" evidence="2">
    <location>
        <begin position="137"/>
        <end position="204"/>
    </location>
</feature>
<dbReference type="PATRIC" id="fig|76731.3.peg.4275"/>
<gene>
    <name evidence="3" type="ORF">RD2015_4173</name>
</gene>
<dbReference type="SUPFAM" id="SSF46785">
    <property type="entry name" value="Winged helix' DNA-binding domain"/>
    <property type="match status" value="1"/>
</dbReference>
<accession>A0A0U3LB90</accession>
<evidence type="ECO:0000259" key="1">
    <source>
        <dbReference type="Pfam" id="PF08279"/>
    </source>
</evidence>
<dbReference type="PANTHER" id="PTHR34580:SF3">
    <property type="entry name" value="PROTEIN PAFB"/>
    <property type="match status" value="1"/>
</dbReference>
<evidence type="ECO:0000259" key="2">
    <source>
        <dbReference type="Pfam" id="PF13280"/>
    </source>
</evidence>
<dbReference type="STRING" id="76731.RD2015_4173"/>
<dbReference type="EMBL" id="CP013729">
    <property type="protein sequence ID" value="ALV08622.1"/>
    <property type="molecule type" value="Genomic_DNA"/>
</dbReference>
<evidence type="ECO:0000313" key="3">
    <source>
        <dbReference type="EMBL" id="ALV08622.1"/>
    </source>
</evidence>
<feature type="domain" description="Helix-turn-helix type 11" evidence="1">
    <location>
        <begin position="6"/>
        <end position="59"/>
    </location>
</feature>
<dbReference type="Gene3D" id="1.10.10.10">
    <property type="entry name" value="Winged helix-like DNA-binding domain superfamily/Winged helix DNA-binding domain"/>
    <property type="match status" value="1"/>
</dbReference>
<keyword evidence="4" id="KW-1185">Reference proteome</keyword>
<proteinExistence type="predicted"/>
<dbReference type="InterPro" id="IPR036388">
    <property type="entry name" value="WH-like_DNA-bd_sf"/>
</dbReference>
<dbReference type="Pfam" id="PF08279">
    <property type="entry name" value="HTH_11"/>
    <property type="match status" value="1"/>
</dbReference>
<evidence type="ECO:0000313" key="4">
    <source>
        <dbReference type="Proteomes" id="UP000060699"/>
    </source>
</evidence>
<reference evidence="3 4" key="1">
    <citation type="submission" date="2015-12" db="EMBL/GenBank/DDBJ databases">
        <title>Complete genome of Roseateles depolymerans KCTC 42856.</title>
        <authorList>
            <person name="Kim K.M."/>
        </authorList>
    </citation>
    <scope>NUCLEOTIDE SEQUENCE [LARGE SCALE GENOMIC DNA]</scope>
    <source>
        <strain evidence="3 4">KCTC 42856</strain>
    </source>
</reference>
<sequence length="232" mass="26167">MTRSARLLALIQTLRRHRHPVTGDALASGLGISLRTLYRDIATLQSQGAQIDGAPGQGYMLREGFVLPPLMFTLEEIEALVLGSRWVNSREDPSLASAARDALAKIGAVLPPHLRHELDTTTLMVGRSDAPGLDRDVMALLRKAIRSEHKVQIQYRDLQDSVTDRIVWPFALGFFDQVQVLVAWCELRGTHRHFRADRIEQAQVLEERSPRRRTVLIRDWRQQQGLPATDGI</sequence>
<dbReference type="PROSITE" id="PS52050">
    <property type="entry name" value="WYL"/>
    <property type="match status" value="1"/>
</dbReference>
<dbReference type="InterPro" id="IPR026881">
    <property type="entry name" value="WYL_dom"/>
</dbReference>
<dbReference type="Pfam" id="PF13280">
    <property type="entry name" value="WYL"/>
    <property type="match status" value="1"/>
</dbReference>
<protein>
    <submittedName>
        <fullName evidence="3">Helix-turn-helix type 11 domain protein</fullName>
    </submittedName>
</protein>
<dbReference type="AlphaFoldDB" id="A0A0U3LB90"/>